<gene>
    <name evidence="2" type="ordered locus">Hqrw_7007</name>
</gene>
<dbReference type="RefSeq" id="WP_014554950.1">
    <property type="nucleotide sequence ID" value="NC_017458.1"/>
</dbReference>
<keyword evidence="1" id="KW-0472">Membrane</keyword>
<accession>G0LNG5</accession>
<keyword evidence="1" id="KW-0812">Transmembrane</keyword>
<dbReference type="Proteomes" id="UP000007954">
    <property type="component" value="Plasmid PL6B"/>
</dbReference>
<keyword evidence="2" id="KW-0614">Plasmid</keyword>
<protein>
    <submittedName>
        <fullName evidence="2">Uncharacterized protein</fullName>
    </submittedName>
</protein>
<dbReference type="EMBL" id="FR746102">
    <property type="protein sequence ID" value="CCC41971.1"/>
    <property type="molecule type" value="Genomic_DNA"/>
</dbReference>
<dbReference type="AlphaFoldDB" id="G0LNG5"/>
<feature type="transmembrane region" description="Helical" evidence="1">
    <location>
        <begin position="99"/>
        <end position="119"/>
    </location>
</feature>
<evidence type="ECO:0000256" key="1">
    <source>
        <dbReference type="SAM" id="Phobius"/>
    </source>
</evidence>
<evidence type="ECO:0000313" key="3">
    <source>
        <dbReference type="Proteomes" id="UP000007954"/>
    </source>
</evidence>
<reference evidence="2 3" key="1">
    <citation type="journal article" date="2011" name="PLoS ONE">
        <title>Haloquadratum walsbyi: limited diversity in a global pond.</title>
        <authorList>
            <person name="Dyall-Smith M."/>
            <person name="Pfeiffer F."/>
            <person name="Klee K."/>
            <person name="Palm P."/>
            <person name="Gross K."/>
            <person name="Schuster S.C."/>
            <person name="Rampp M."/>
            <person name="Oesterhelt D."/>
        </authorList>
    </citation>
    <scope>NUCLEOTIDE SEQUENCE [LARGE SCALE GENOMIC DNA]</scope>
    <source>
        <strain evidence="3">DSM 16854 / JCM 12705 / C23</strain>
        <plasmid evidence="3">Plasmid PL6B</plasmid>
    </source>
</reference>
<geneLocation type="plasmid" evidence="2 3">
    <name>PL6B</name>
</geneLocation>
<dbReference type="HOGENOM" id="CLU_2091265_0_0_2"/>
<organism evidence="2 3">
    <name type="scientific">Haloquadratum walsbyi (strain DSM 16854 / JCM 12705 / C23)</name>
    <dbReference type="NCBI Taxonomy" id="768065"/>
    <lineage>
        <taxon>Archaea</taxon>
        <taxon>Methanobacteriati</taxon>
        <taxon>Methanobacteriota</taxon>
        <taxon>Stenosarchaea group</taxon>
        <taxon>Halobacteria</taxon>
        <taxon>Halobacteriales</taxon>
        <taxon>Haloferacaceae</taxon>
        <taxon>Haloquadratum</taxon>
    </lineage>
</organism>
<sequence length="120" mass="13796">MVRQQYQTRLDADDARRVEEYQDEHNISEAEAMRRLVRRGLDHTDDDEASVENIQDDLDEILSRLDNDASEETDTKPDILKDEPLRGQYNDINRADRTVQIAGGAVITFLLISLLIINLV</sequence>
<keyword evidence="1" id="KW-1133">Transmembrane helix</keyword>
<evidence type="ECO:0000313" key="2">
    <source>
        <dbReference type="EMBL" id="CCC41971.1"/>
    </source>
</evidence>
<name>G0LNG5_HALWC</name>
<proteinExistence type="predicted"/>
<dbReference type="GeneID" id="12445608"/>
<dbReference type="KEGG" id="hwc:Hqrw_7007"/>